<proteinExistence type="predicted"/>
<name>A0ACB7WKJ1_DIOAL</name>
<reference evidence="2" key="1">
    <citation type="journal article" date="2022" name="Nat. Commun.">
        <title>Chromosome evolution and the genetic basis of agronomically important traits in greater yam.</title>
        <authorList>
            <person name="Bredeson J.V."/>
            <person name="Lyons J.B."/>
            <person name="Oniyinde I.O."/>
            <person name="Okereke N.R."/>
            <person name="Kolade O."/>
            <person name="Nnabue I."/>
            <person name="Nwadili C.O."/>
            <person name="Hribova E."/>
            <person name="Parker M."/>
            <person name="Nwogha J."/>
            <person name="Shu S."/>
            <person name="Carlson J."/>
            <person name="Kariba R."/>
            <person name="Muthemba S."/>
            <person name="Knop K."/>
            <person name="Barton G.J."/>
            <person name="Sherwood A.V."/>
            <person name="Lopez-Montes A."/>
            <person name="Asiedu R."/>
            <person name="Jamnadass R."/>
            <person name="Muchugi A."/>
            <person name="Goodstein D."/>
            <person name="Egesi C.N."/>
            <person name="Featherston J."/>
            <person name="Asfaw A."/>
            <person name="Simpson G.G."/>
            <person name="Dolezel J."/>
            <person name="Hendre P.S."/>
            <person name="Van Deynze A."/>
            <person name="Kumar P.L."/>
            <person name="Obidiegwu J.E."/>
            <person name="Bhattacharjee R."/>
            <person name="Rokhsar D.S."/>
        </authorList>
    </citation>
    <scope>NUCLEOTIDE SEQUENCE [LARGE SCALE GENOMIC DNA]</scope>
    <source>
        <strain evidence="2">cv. TDa95/00328</strain>
    </source>
</reference>
<gene>
    <name evidence="1" type="ORF">IHE45_03G056300</name>
</gene>
<sequence>MRLNLMVKDETDEMNLVIFYKQAEKLTKTFLSTMPAVKDINRFKPPPLVLRVKVKEFCFTIRLAYKAATQGLKLYEIFDSEEINGKVNFTSPMKEEPQIEAIAISINQSRKKI</sequence>
<accession>A0ACB7WKJ1</accession>
<comment type="caution">
    <text evidence="1">The sequence shown here is derived from an EMBL/GenBank/DDBJ whole genome shotgun (WGS) entry which is preliminary data.</text>
</comment>
<evidence type="ECO:0000313" key="1">
    <source>
        <dbReference type="EMBL" id="KAH7688824.1"/>
    </source>
</evidence>
<protein>
    <submittedName>
        <fullName evidence="1">Nucleic acid-binding proteins protein</fullName>
    </submittedName>
</protein>
<dbReference type="Proteomes" id="UP000827976">
    <property type="component" value="Chromosome 3"/>
</dbReference>
<organism evidence="1 2">
    <name type="scientific">Dioscorea alata</name>
    <name type="common">Purple yam</name>
    <dbReference type="NCBI Taxonomy" id="55571"/>
    <lineage>
        <taxon>Eukaryota</taxon>
        <taxon>Viridiplantae</taxon>
        <taxon>Streptophyta</taxon>
        <taxon>Embryophyta</taxon>
        <taxon>Tracheophyta</taxon>
        <taxon>Spermatophyta</taxon>
        <taxon>Magnoliopsida</taxon>
        <taxon>Liliopsida</taxon>
        <taxon>Dioscoreales</taxon>
        <taxon>Dioscoreaceae</taxon>
        <taxon>Dioscorea</taxon>
    </lineage>
</organism>
<keyword evidence="2" id="KW-1185">Reference proteome</keyword>
<evidence type="ECO:0000313" key="2">
    <source>
        <dbReference type="Proteomes" id="UP000827976"/>
    </source>
</evidence>
<dbReference type="EMBL" id="CM037013">
    <property type="protein sequence ID" value="KAH7688824.1"/>
    <property type="molecule type" value="Genomic_DNA"/>
</dbReference>